<comment type="caution">
    <text evidence="1">The sequence shown here is derived from an EMBL/GenBank/DDBJ whole genome shotgun (WGS) entry which is preliminary data.</text>
</comment>
<sequence>MSRTRVRALAQRQGDGRGIAVPLAHRLAARIQERDWADFTCDPTQLANGLRDLADAVAPDGLAVCLPDVLLEGGADLLGSEQGAAAVEATRRLRASMGDRVALVACLPGPADVTGGADGVLAAAKEFLAAGADAIVVLGGPSGSLSTLANVARFHQALALGDHEAHGLPVVERRPLTEPTSAVGLVLTDVHLARETDVSELEDWVDAVRG</sequence>
<keyword evidence="2" id="KW-1185">Reference proteome</keyword>
<proteinExistence type="predicted"/>
<dbReference type="Proteomes" id="UP001499924">
    <property type="component" value="Unassembled WGS sequence"/>
</dbReference>
<dbReference type="RefSeq" id="WP_344688002.1">
    <property type="nucleotide sequence ID" value="NZ_BAAAVV010000002.1"/>
</dbReference>
<evidence type="ECO:0000313" key="1">
    <source>
        <dbReference type="EMBL" id="GAA3163254.1"/>
    </source>
</evidence>
<dbReference type="EMBL" id="BAAAVV010000002">
    <property type="protein sequence ID" value="GAA3163254.1"/>
    <property type="molecule type" value="Genomic_DNA"/>
</dbReference>
<reference evidence="2" key="1">
    <citation type="journal article" date="2019" name="Int. J. Syst. Evol. Microbiol.">
        <title>The Global Catalogue of Microorganisms (GCM) 10K type strain sequencing project: providing services to taxonomists for standard genome sequencing and annotation.</title>
        <authorList>
            <consortium name="The Broad Institute Genomics Platform"/>
            <consortium name="The Broad Institute Genome Sequencing Center for Infectious Disease"/>
            <person name="Wu L."/>
            <person name="Ma J."/>
        </authorList>
    </citation>
    <scope>NUCLEOTIDE SEQUENCE [LARGE SCALE GENOMIC DNA]</scope>
    <source>
        <strain evidence="2">JCM 15614</strain>
    </source>
</reference>
<protein>
    <submittedName>
        <fullName evidence="1">Uncharacterized protein</fullName>
    </submittedName>
</protein>
<gene>
    <name evidence="1" type="ORF">GCM10010531_14060</name>
</gene>
<organism evidence="1 2">
    <name type="scientific">Blastococcus jejuensis</name>
    <dbReference type="NCBI Taxonomy" id="351224"/>
    <lineage>
        <taxon>Bacteria</taxon>
        <taxon>Bacillati</taxon>
        <taxon>Actinomycetota</taxon>
        <taxon>Actinomycetes</taxon>
        <taxon>Geodermatophilales</taxon>
        <taxon>Geodermatophilaceae</taxon>
        <taxon>Blastococcus</taxon>
    </lineage>
</organism>
<name>A0ABP6P039_9ACTN</name>
<accession>A0ABP6P039</accession>
<evidence type="ECO:0000313" key="2">
    <source>
        <dbReference type="Proteomes" id="UP001499924"/>
    </source>
</evidence>